<evidence type="ECO:0000313" key="4">
    <source>
        <dbReference type="EMBL" id="AEB15341.1"/>
    </source>
</evidence>
<evidence type="ECO:0000256" key="3">
    <source>
        <dbReference type="SAM" id="Coils"/>
    </source>
</evidence>
<dbReference type="GO" id="GO:0051782">
    <property type="term" value="P:negative regulation of cell division"/>
    <property type="evidence" value="ECO:0007669"/>
    <property type="project" value="TreeGrafter"/>
</dbReference>
<dbReference type="KEGG" id="tsu:Tresu_2479"/>
<reference evidence="4 5" key="1">
    <citation type="journal article" date="2011" name="Stand. Genomic Sci.">
        <title>Complete genome sequence of Treponema succinifaciens type strain (6091).</title>
        <authorList>
            <person name="Han C."/>
            <person name="Gronow S."/>
            <person name="Teshima H."/>
            <person name="Lapidus A."/>
            <person name="Nolan M."/>
            <person name="Lucas S."/>
            <person name="Hammon N."/>
            <person name="Deshpande S."/>
            <person name="Cheng J.F."/>
            <person name="Zeytun A."/>
            <person name="Tapia R."/>
            <person name="Goodwin L."/>
            <person name="Pitluck S."/>
            <person name="Liolios K."/>
            <person name="Pagani I."/>
            <person name="Ivanova N."/>
            <person name="Mavromatis K."/>
            <person name="Mikhailova N."/>
            <person name="Huntemann M."/>
            <person name="Pati A."/>
            <person name="Chen A."/>
            <person name="Palaniappan K."/>
            <person name="Land M."/>
            <person name="Hauser L."/>
            <person name="Brambilla E.M."/>
            <person name="Rohde M."/>
            <person name="Goker M."/>
            <person name="Woyke T."/>
            <person name="Bristow J."/>
            <person name="Eisen J.A."/>
            <person name="Markowitz V."/>
            <person name="Hugenholtz P."/>
            <person name="Kyrpides N.C."/>
            <person name="Klenk H.P."/>
            <person name="Detter J.C."/>
        </authorList>
    </citation>
    <scope>NUCLEOTIDE SEQUENCE [LARGE SCALE GENOMIC DNA]</scope>
    <source>
        <strain evidence="5">ATCC 33096 / DSM 2489 / 6091</strain>
    </source>
</reference>
<dbReference type="InterPro" id="IPR027417">
    <property type="entry name" value="P-loop_NTPase"/>
</dbReference>
<evidence type="ECO:0000313" key="5">
    <source>
        <dbReference type="Proteomes" id="UP000006852"/>
    </source>
</evidence>
<dbReference type="eggNOG" id="COG0455">
    <property type="taxonomic scope" value="Bacteria"/>
</dbReference>
<dbReference type="GeneID" id="302999593"/>
<proteinExistence type="predicted"/>
<keyword evidence="5" id="KW-1185">Reference proteome</keyword>
<dbReference type="PANTHER" id="PTHR43384">
    <property type="entry name" value="SEPTUM SITE-DETERMINING PROTEIN MIND HOMOLOG, CHLOROPLASTIC-RELATED"/>
    <property type="match status" value="1"/>
</dbReference>
<protein>
    <submittedName>
        <fullName evidence="4">Cobyrinic acid ac-diamide synthase</fullName>
    </submittedName>
</protein>
<dbReference type="HOGENOM" id="CLU_037612_0_2_12"/>
<dbReference type="Proteomes" id="UP000006852">
    <property type="component" value="Chromosome"/>
</dbReference>
<keyword evidence="2" id="KW-0067">ATP-binding</keyword>
<dbReference type="InterPro" id="IPR033756">
    <property type="entry name" value="YlxH/NBP35"/>
</dbReference>
<keyword evidence="1" id="KW-0547">Nucleotide-binding</keyword>
<dbReference type="GO" id="GO:0005829">
    <property type="term" value="C:cytosol"/>
    <property type="evidence" value="ECO:0007669"/>
    <property type="project" value="TreeGrafter"/>
</dbReference>
<dbReference type="RefSeq" id="WP_013702592.1">
    <property type="nucleotide sequence ID" value="NC_015385.1"/>
</dbReference>
<evidence type="ECO:0000256" key="1">
    <source>
        <dbReference type="ARBA" id="ARBA00022741"/>
    </source>
</evidence>
<dbReference type="Pfam" id="PF10609">
    <property type="entry name" value="ParA"/>
    <property type="match status" value="1"/>
</dbReference>
<organism evidence="4 5">
    <name type="scientific">Treponema succinifaciens (strain ATCC 33096 / DSM 2489 / 6091)</name>
    <dbReference type="NCBI Taxonomy" id="869209"/>
    <lineage>
        <taxon>Bacteria</taxon>
        <taxon>Pseudomonadati</taxon>
        <taxon>Spirochaetota</taxon>
        <taxon>Spirochaetia</taxon>
        <taxon>Spirochaetales</taxon>
        <taxon>Treponemataceae</taxon>
        <taxon>Treponema</taxon>
    </lineage>
</organism>
<accession>F2NWM2</accession>
<name>F2NWM2_TRES6</name>
<keyword evidence="3" id="KW-0175">Coiled coil</keyword>
<dbReference type="GO" id="GO:0005524">
    <property type="term" value="F:ATP binding"/>
    <property type="evidence" value="ECO:0007669"/>
    <property type="project" value="UniProtKB-KW"/>
</dbReference>
<dbReference type="InterPro" id="IPR050625">
    <property type="entry name" value="ParA/MinD_ATPase"/>
</dbReference>
<dbReference type="EMBL" id="CP002631">
    <property type="protein sequence ID" value="AEB15341.1"/>
    <property type="molecule type" value="Genomic_DNA"/>
</dbReference>
<dbReference type="STRING" id="869209.Tresu_2479"/>
<reference evidence="5" key="2">
    <citation type="submission" date="2011-04" db="EMBL/GenBank/DDBJ databases">
        <title>The complete genome of chromosome of Treponema succinifaciens DSM 2489.</title>
        <authorList>
            <person name="Lucas S."/>
            <person name="Copeland A."/>
            <person name="Lapidus A."/>
            <person name="Bruce D."/>
            <person name="Goodwin L."/>
            <person name="Pitluck S."/>
            <person name="Peters L."/>
            <person name="Kyrpides N."/>
            <person name="Mavromatis K."/>
            <person name="Ivanova N."/>
            <person name="Ovchinnikova G."/>
            <person name="Teshima H."/>
            <person name="Detter J.C."/>
            <person name="Tapia R."/>
            <person name="Han C."/>
            <person name="Land M."/>
            <person name="Hauser L."/>
            <person name="Markowitz V."/>
            <person name="Cheng J.-F."/>
            <person name="Hugenholtz P."/>
            <person name="Woyke T."/>
            <person name="Wu D."/>
            <person name="Gronow S."/>
            <person name="Wellnitz S."/>
            <person name="Brambilla E."/>
            <person name="Klenk H.-P."/>
            <person name="Eisen J.A."/>
        </authorList>
    </citation>
    <scope>NUCLEOTIDE SEQUENCE [LARGE SCALE GENOMIC DNA]</scope>
    <source>
        <strain evidence="5">ATCC 33096 / DSM 2489 / 6091</strain>
    </source>
</reference>
<dbReference type="AlphaFoldDB" id="F2NWM2"/>
<dbReference type="PANTHER" id="PTHR43384:SF4">
    <property type="entry name" value="CELLULOSE BIOSYNTHESIS PROTEIN BCSQ-RELATED"/>
    <property type="match status" value="1"/>
</dbReference>
<dbReference type="GO" id="GO:0009898">
    <property type="term" value="C:cytoplasmic side of plasma membrane"/>
    <property type="evidence" value="ECO:0007669"/>
    <property type="project" value="TreeGrafter"/>
</dbReference>
<dbReference type="GO" id="GO:0016887">
    <property type="term" value="F:ATP hydrolysis activity"/>
    <property type="evidence" value="ECO:0007669"/>
    <property type="project" value="TreeGrafter"/>
</dbReference>
<evidence type="ECO:0000256" key="2">
    <source>
        <dbReference type="ARBA" id="ARBA00022840"/>
    </source>
</evidence>
<sequence length="383" mass="42491">MQIIPVASGKGGVGKSLLSANLAIALGQAGKKVLLIDLDLGASNLHLVIGHPNPKAGVGTFLTGESKFEDIICPTDYDNVSFIAGDSEIPGLTSLKVSQKNELIKSFNKQESKFDYLILDLGAGTHLTILDMFLLSPQGIVVTAPTVTATLNGYLFLKNVMFRMMYNTFKKGSAGYKYLESLKKDSLSLQRLYIPKLVEILEKEDPEGTALFKKRINEFHPRLVLNMIDDPKDADRAQRIRRSCQQYLDLDLDHLGVIYRDTLQDKALSSRLPVIVYKPQSIIGQAIYRIAEKIIQSETLKFDDSYDITQASDTSFEIATEEANDDFGQKMAYIEELAGTGALTAGELAETLKQQQYELTRLKNENNLLKKKLLEAATKGFKV</sequence>
<dbReference type="SUPFAM" id="SSF52540">
    <property type="entry name" value="P-loop containing nucleoside triphosphate hydrolases"/>
    <property type="match status" value="1"/>
</dbReference>
<dbReference type="Gene3D" id="3.40.50.300">
    <property type="entry name" value="P-loop containing nucleotide triphosphate hydrolases"/>
    <property type="match status" value="1"/>
</dbReference>
<feature type="coiled-coil region" evidence="3">
    <location>
        <begin position="345"/>
        <end position="379"/>
    </location>
</feature>
<gene>
    <name evidence="4" type="ordered locus">Tresu_2479</name>
</gene>
<dbReference type="OrthoDB" id="9773088at2"/>